<keyword evidence="3" id="KW-1185">Reference proteome</keyword>
<dbReference type="AlphaFoldDB" id="A0AAE0JWD7"/>
<gene>
    <name evidence="2" type="ORF">B0T24DRAFT_420915</name>
</gene>
<organism evidence="2 3">
    <name type="scientific">Lasiosphaeria ovina</name>
    <dbReference type="NCBI Taxonomy" id="92902"/>
    <lineage>
        <taxon>Eukaryota</taxon>
        <taxon>Fungi</taxon>
        <taxon>Dikarya</taxon>
        <taxon>Ascomycota</taxon>
        <taxon>Pezizomycotina</taxon>
        <taxon>Sordariomycetes</taxon>
        <taxon>Sordariomycetidae</taxon>
        <taxon>Sordariales</taxon>
        <taxon>Lasiosphaeriaceae</taxon>
        <taxon>Lasiosphaeria</taxon>
    </lineage>
</organism>
<dbReference type="EMBL" id="JAULSN010000009">
    <property type="protein sequence ID" value="KAK3364951.1"/>
    <property type="molecule type" value="Genomic_DNA"/>
</dbReference>
<reference evidence="2" key="1">
    <citation type="journal article" date="2023" name="Mol. Phylogenet. Evol.">
        <title>Genome-scale phylogeny and comparative genomics of the fungal order Sordariales.</title>
        <authorList>
            <person name="Hensen N."/>
            <person name="Bonometti L."/>
            <person name="Westerberg I."/>
            <person name="Brannstrom I.O."/>
            <person name="Guillou S."/>
            <person name="Cros-Aarteil S."/>
            <person name="Calhoun S."/>
            <person name="Haridas S."/>
            <person name="Kuo A."/>
            <person name="Mondo S."/>
            <person name="Pangilinan J."/>
            <person name="Riley R."/>
            <person name="LaButti K."/>
            <person name="Andreopoulos B."/>
            <person name="Lipzen A."/>
            <person name="Chen C."/>
            <person name="Yan M."/>
            <person name="Daum C."/>
            <person name="Ng V."/>
            <person name="Clum A."/>
            <person name="Steindorff A."/>
            <person name="Ohm R.A."/>
            <person name="Martin F."/>
            <person name="Silar P."/>
            <person name="Natvig D.O."/>
            <person name="Lalanne C."/>
            <person name="Gautier V."/>
            <person name="Ament-Velasquez S.L."/>
            <person name="Kruys A."/>
            <person name="Hutchinson M.I."/>
            <person name="Powell A.J."/>
            <person name="Barry K."/>
            <person name="Miller A.N."/>
            <person name="Grigoriev I.V."/>
            <person name="Debuchy R."/>
            <person name="Gladieux P."/>
            <person name="Hiltunen Thoren M."/>
            <person name="Johannesson H."/>
        </authorList>
    </citation>
    <scope>NUCLEOTIDE SEQUENCE</scope>
    <source>
        <strain evidence="2">CBS 958.72</strain>
    </source>
</reference>
<feature type="region of interest" description="Disordered" evidence="1">
    <location>
        <begin position="159"/>
        <end position="185"/>
    </location>
</feature>
<accession>A0AAE0JWD7</accession>
<dbReference type="Proteomes" id="UP001287356">
    <property type="component" value="Unassembled WGS sequence"/>
</dbReference>
<evidence type="ECO:0000313" key="3">
    <source>
        <dbReference type="Proteomes" id="UP001287356"/>
    </source>
</evidence>
<protein>
    <submittedName>
        <fullName evidence="2">Uncharacterized protein</fullName>
    </submittedName>
</protein>
<evidence type="ECO:0000256" key="1">
    <source>
        <dbReference type="SAM" id="MobiDB-lite"/>
    </source>
</evidence>
<name>A0AAE0JWD7_9PEZI</name>
<evidence type="ECO:0000313" key="2">
    <source>
        <dbReference type="EMBL" id="KAK3364951.1"/>
    </source>
</evidence>
<reference evidence="2" key="2">
    <citation type="submission" date="2023-06" db="EMBL/GenBank/DDBJ databases">
        <authorList>
            <consortium name="Lawrence Berkeley National Laboratory"/>
            <person name="Haridas S."/>
            <person name="Hensen N."/>
            <person name="Bonometti L."/>
            <person name="Westerberg I."/>
            <person name="Brannstrom I.O."/>
            <person name="Guillou S."/>
            <person name="Cros-Aarteil S."/>
            <person name="Calhoun S."/>
            <person name="Kuo A."/>
            <person name="Mondo S."/>
            <person name="Pangilinan J."/>
            <person name="Riley R."/>
            <person name="Labutti K."/>
            <person name="Andreopoulos B."/>
            <person name="Lipzen A."/>
            <person name="Chen C."/>
            <person name="Yanf M."/>
            <person name="Daum C."/>
            <person name="Ng V."/>
            <person name="Clum A."/>
            <person name="Steindorff A."/>
            <person name="Ohm R."/>
            <person name="Martin F."/>
            <person name="Silar P."/>
            <person name="Natvig D."/>
            <person name="Lalanne C."/>
            <person name="Gautier V."/>
            <person name="Ament-Velasquez S.L."/>
            <person name="Kruys A."/>
            <person name="Hutchinson M.I."/>
            <person name="Powell A.J."/>
            <person name="Barry K."/>
            <person name="Miller A.N."/>
            <person name="Grigoriev I.V."/>
            <person name="Debuchy R."/>
            <person name="Gladieux P."/>
            <person name="Thoren M.H."/>
            <person name="Johannesson H."/>
        </authorList>
    </citation>
    <scope>NUCLEOTIDE SEQUENCE</scope>
    <source>
        <strain evidence="2">CBS 958.72</strain>
    </source>
</reference>
<feature type="compositionally biased region" description="Polar residues" evidence="1">
    <location>
        <begin position="169"/>
        <end position="179"/>
    </location>
</feature>
<comment type="caution">
    <text evidence="2">The sequence shown here is derived from an EMBL/GenBank/DDBJ whole genome shotgun (WGS) entry which is preliminary data.</text>
</comment>
<sequence>MPSSMHAGAEFCVRACVQVKGNRQPGGAGTCSCCKSWPPLQRQMRSATCTVLQSSLRVCLARPVLLVCTVVASVLEFRRFNIRTVHLLRGGCNGMGFRTRVSRESGGGAKVGFYWHAARTNLCSAYKWQPSGACHGCNGREPVRPWALSRVSTRVTCPPLNDHDHDNGTGRSADSTAQTPIGDDCSLRHASSAEAVCWEEPS</sequence>
<proteinExistence type="predicted"/>